<dbReference type="Pfam" id="PF00078">
    <property type="entry name" value="RVT_1"/>
    <property type="match status" value="1"/>
</dbReference>
<dbReference type="InterPro" id="IPR026960">
    <property type="entry name" value="RVT-Znf"/>
</dbReference>
<dbReference type="PROSITE" id="PS50878">
    <property type="entry name" value="RT_POL"/>
    <property type="match status" value="1"/>
</dbReference>
<dbReference type="PANTHER" id="PTHR33116:SF86">
    <property type="entry name" value="REVERSE TRANSCRIPTASE DOMAIN-CONTAINING PROTEIN"/>
    <property type="match status" value="1"/>
</dbReference>
<organism evidence="2 3">
    <name type="scientific">Rhynchospora pubera</name>
    <dbReference type="NCBI Taxonomy" id="906938"/>
    <lineage>
        <taxon>Eukaryota</taxon>
        <taxon>Viridiplantae</taxon>
        <taxon>Streptophyta</taxon>
        <taxon>Embryophyta</taxon>
        <taxon>Tracheophyta</taxon>
        <taxon>Spermatophyta</taxon>
        <taxon>Magnoliopsida</taxon>
        <taxon>Liliopsida</taxon>
        <taxon>Poales</taxon>
        <taxon>Cyperaceae</taxon>
        <taxon>Cyperoideae</taxon>
        <taxon>Rhynchosporeae</taxon>
        <taxon>Rhynchospora</taxon>
    </lineage>
</organism>
<reference evidence="2" key="1">
    <citation type="submission" date="2022-08" db="EMBL/GenBank/DDBJ databases">
        <authorList>
            <person name="Marques A."/>
        </authorList>
    </citation>
    <scope>NUCLEOTIDE SEQUENCE</scope>
    <source>
        <strain evidence="2">RhyPub2mFocal</strain>
        <tissue evidence="2">Leaves</tissue>
    </source>
</reference>
<dbReference type="PANTHER" id="PTHR33116">
    <property type="entry name" value="REVERSE TRANSCRIPTASE ZINC-BINDING DOMAIN-CONTAINING PROTEIN-RELATED-RELATED"/>
    <property type="match status" value="1"/>
</dbReference>
<dbReference type="CDD" id="cd01650">
    <property type="entry name" value="RT_nLTR_like"/>
    <property type="match status" value="1"/>
</dbReference>
<proteinExistence type="predicted"/>
<keyword evidence="3" id="KW-1185">Reference proteome</keyword>
<dbReference type="InterPro" id="IPR043502">
    <property type="entry name" value="DNA/RNA_pol_sf"/>
</dbReference>
<dbReference type="InterPro" id="IPR000477">
    <property type="entry name" value="RT_dom"/>
</dbReference>
<dbReference type="EMBL" id="JAMFTS010000001">
    <property type="protein sequence ID" value="KAJ4809124.1"/>
    <property type="molecule type" value="Genomic_DNA"/>
</dbReference>
<protein>
    <submittedName>
        <fullName evidence="2">RNA-directed DNA polymerase (Reverse transcriptase)-related family protein</fullName>
    </submittedName>
</protein>
<dbReference type="Gene3D" id="3.30.420.10">
    <property type="entry name" value="Ribonuclease H-like superfamily/Ribonuclease H"/>
    <property type="match status" value="1"/>
</dbReference>
<dbReference type="InterPro" id="IPR044730">
    <property type="entry name" value="RNase_H-like_dom_plant"/>
</dbReference>
<dbReference type="GO" id="GO:0003964">
    <property type="term" value="F:RNA-directed DNA polymerase activity"/>
    <property type="evidence" value="ECO:0007669"/>
    <property type="project" value="UniProtKB-KW"/>
</dbReference>
<dbReference type="InterPro" id="IPR002156">
    <property type="entry name" value="RNaseH_domain"/>
</dbReference>
<dbReference type="Proteomes" id="UP001140206">
    <property type="component" value="Chromosome 1"/>
</dbReference>
<comment type="caution">
    <text evidence="2">The sequence shown here is derived from an EMBL/GenBank/DDBJ whole genome shotgun (WGS) entry which is preliminary data.</text>
</comment>
<dbReference type="InterPro" id="IPR036397">
    <property type="entry name" value="RNaseH_sf"/>
</dbReference>
<sequence>MPLDIGKSNVVLVPKKEVPAVVTDYRPISVCNVIYKIISKLLSRRLQPYIPGMVSSTQTAFTPGRQIGDNIIILREVLHSFSLKTYTKHSFCLKVDLSKAFDRMNWSYVLSVLKLHGIPHNFINWIAACVTSARFSILINGSADGFIQPTNGLRQGCALSPYLFILAIDILSRLLQFLVDNGQLRGVRLTRGSPVLTSLMYADDLLIFGDANYEEVNELSEILVLFCEISGQKIGEDKSWIWFSKNTPSHLRDYAAHTFGAQIASGAEVYLGAPITAGKVSDFSPLLNKIEQRLQAWKGALLSQAGKLVLIKAVIEPTLLYALQTAVVPKKVLGSIQSRVRKFFWSSGGENKISLVAWKNITLPKNQGGLGLKDLFKFADSLHMKCLWSLATDKQALWIQVVKAKYLQRLDLWSTKRTSRCTPLWRAILAVRPMMEGHLRWQIGDGKTCNAMGQPWMELWAQFPPQNAVQRRMKVADLLSQQGHGWDNEKLIQVFGFHGALFIAITYPNDLVFSNRRDRLLFTPAKNGEFSIKGAYKLLTQGSHTGSSLSKLFNAIWYTPHILPRARVFLWKIAKNALPIEQVLCYRLNKQPQGCSLCRCQTENVVHTLFKCPVAQQVWFCSEFGLRTENLPDDSQQVLAMLFLALSQQQRSAFSAIAWHLWKARCKEVFEGKKVSPFMVLSSASNLTFTMRIAPVAVPARRQILMTIVPNSPFICYSDASWVSHEEGGAGLAAVVFTNNRLLVQYELRVAAASSPFHSEVLALSMAVQMILSNNINDCCFLTDCKELSNVLNGLSGVTSVEWRAYDDTLQLLDVMTATPGFNCAHINRDDNHLADSFAKFARFRNVNCTDYIFPTCCIPDFC</sequence>
<gene>
    <name evidence="2" type="ORF">LUZ62_021690</name>
</gene>
<dbReference type="CDD" id="cd06222">
    <property type="entry name" value="RNase_H_like"/>
    <property type="match status" value="1"/>
</dbReference>
<name>A0AAV8GXF7_9POAL</name>
<dbReference type="Pfam" id="PF13966">
    <property type="entry name" value="zf-RVT"/>
    <property type="match status" value="1"/>
</dbReference>
<feature type="domain" description="Reverse transcriptase" evidence="1">
    <location>
        <begin position="1"/>
        <end position="275"/>
    </location>
</feature>
<dbReference type="AlphaFoldDB" id="A0AAV8GXF7"/>
<dbReference type="GO" id="GO:0004523">
    <property type="term" value="F:RNA-DNA hybrid ribonuclease activity"/>
    <property type="evidence" value="ECO:0007669"/>
    <property type="project" value="InterPro"/>
</dbReference>
<dbReference type="GO" id="GO:0003676">
    <property type="term" value="F:nucleic acid binding"/>
    <property type="evidence" value="ECO:0007669"/>
    <property type="project" value="InterPro"/>
</dbReference>
<keyword evidence="2" id="KW-0808">Transferase</keyword>
<dbReference type="SUPFAM" id="SSF56672">
    <property type="entry name" value="DNA/RNA polymerases"/>
    <property type="match status" value="1"/>
</dbReference>
<evidence type="ECO:0000313" key="3">
    <source>
        <dbReference type="Proteomes" id="UP001140206"/>
    </source>
</evidence>
<evidence type="ECO:0000259" key="1">
    <source>
        <dbReference type="PROSITE" id="PS50878"/>
    </source>
</evidence>
<dbReference type="Pfam" id="PF13456">
    <property type="entry name" value="RVT_3"/>
    <property type="match status" value="1"/>
</dbReference>
<evidence type="ECO:0000313" key="2">
    <source>
        <dbReference type="EMBL" id="KAJ4809124.1"/>
    </source>
</evidence>
<dbReference type="SUPFAM" id="SSF53098">
    <property type="entry name" value="Ribonuclease H-like"/>
    <property type="match status" value="1"/>
</dbReference>
<keyword evidence="2" id="KW-0695">RNA-directed DNA polymerase</keyword>
<accession>A0AAV8GXF7</accession>
<keyword evidence="2" id="KW-0548">Nucleotidyltransferase</keyword>
<dbReference type="InterPro" id="IPR012337">
    <property type="entry name" value="RNaseH-like_sf"/>
</dbReference>